<feature type="region of interest" description="Disordered" evidence="1">
    <location>
        <begin position="56"/>
        <end position="106"/>
    </location>
</feature>
<evidence type="ECO:0000313" key="4">
    <source>
        <dbReference type="Proteomes" id="UP000054477"/>
    </source>
</evidence>
<dbReference type="EMBL" id="KN838892">
    <property type="protein sequence ID" value="KIJ92682.1"/>
    <property type="molecule type" value="Genomic_DNA"/>
</dbReference>
<keyword evidence="2" id="KW-0812">Transmembrane</keyword>
<dbReference type="Proteomes" id="UP000054477">
    <property type="component" value="Unassembled WGS sequence"/>
</dbReference>
<evidence type="ECO:0000256" key="2">
    <source>
        <dbReference type="SAM" id="Phobius"/>
    </source>
</evidence>
<accession>A0A0C9X8L4</accession>
<feature type="transmembrane region" description="Helical" evidence="2">
    <location>
        <begin position="6"/>
        <end position="30"/>
    </location>
</feature>
<keyword evidence="2" id="KW-0472">Membrane</keyword>
<protein>
    <submittedName>
        <fullName evidence="3">Uncharacterized protein</fullName>
    </submittedName>
</protein>
<keyword evidence="2" id="KW-1133">Transmembrane helix</keyword>
<feature type="non-terminal residue" evidence="3">
    <location>
        <position position="1"/>
    </location>
</feature>
<name>A0A0C9X8L4_9AGAR</name>
<evidence type="ECO:0000256" key="1">
    <source>
        <dbReference type="SAM" id="MobiDB-lite"/>
    </source>
</evidence>
<feature type="compositionally biased region" description="Basic and acidic residues" evidence="1">
    <location>
        <begin position="61"/>
        <end position="106"/>
    </location>
</feature>
<sequence>ATAVLGPQVAITGVLGLGLVYLAMIVKTLIRYDREWGEMKTDEEMRIGINLDVISVQGGEPEERGRERRERDRDIGSTHRDKGNTHRDRGSTRRQGRGADRYLDEA</sequence>
<organism evidence="3 4">
    <name type="scientific">Laccaria amethystina LaAM-08-1</name>
    <dbReference type="NCBI Taxonomy" id="1095629"/>
    <lineage>
        <taxon>Eukaryota</taxon>
        <taxon>Fungi</taxon>
        <taxon>Dikarya</taxon>
        <taxon>Basidiomycota</taxon>
        <taxon>Agaricomycotina</taxon>
        <taxon>Agaricomycetes</taxon>
        <taxon>Agaricomycetidae</taxon>
        <taxon>Agaricales</taxon>
        <taxon>Agaricineae</taxon>
        <taxon>Hydnangiaceae</taxon>
        <taxon>Laccaria</taxon>
    </lineage>
</organism>
<gene>
    <name evidence="3" type="ORF">K443DRAFT_685093</name>
</gene>
<evidence type="ECO:0000313" key="3">
    <source>
        <dbReference type="EMBL" id="KIJ92682.1"/>
    </source>
</evidence>
<reference evidence="3 4" key="1">
    <citation type="submission" date="2014-04" db="EMBL/GenBank/DDBJ databases">
        <authorList>
            <consortium name="DOE Joint Genome Institute"/>
            <person name="Kuo A."/>
            <person name="Kohler A."/>
            <person name="Nagy L.G."/>
            <person name="Floudas D."/>
            <person name="Copeland A."/>
            <person name="Barry K.W."/>
            <person name="Cichocki N."/>
            <person name="Veneault-Fourrey C."/>
            <person name="LaButti K."/>
            <person name="Lindquist E.A."/>
            <person name="Lipzen A."/>
            <person name="Lundell T."/>
            <person name="Morin E."/>
            <person name="Murat C."/>
            <person name="Sun H."/>
            <person name="Tunlid A."/>
            <person name="Henrissat B."/>
            <person name="Grigoriev I.V."/>
            <person name="Hibbett D.S."/>
            <person name="Martin F."/>
            <person name="Nordberg H.P."/>
            <person name="Cantor M.N."/>
            <person name="Hua S.X."/>
        </authorList>
    </citation>
    <scope>NUCLEOTIDE SEQUENCE [LARGE SCALE GENOMIC DNA]</scope>
    <source>
        <strain evidence="3 4">LaAM-08-1</strain>
    </source>
</reference>
<proteinExistence type="predicted"/>
<dbReference type="HOGENOM" id="CLU_162400_0_0_1"/>
<dbReference type="AlphaFoldDB" id="A0A0C9X8L4"/>
<keyword evidence="4" id="KW-1185">Reference proteome</keyword>
<reference evidence="4" key="2">
    <citation type="submission" date="2015-01" db="EMBL/GenBank/DDBJ databases">
        <title>Evolutionary Origins and Diversification of the Mycorrhizal Mutualists.</title>
        <authorList>
            <consortium name="DOE Joint Genome Institute"/>
            <consortium name="Mycorrhizal Genomics Consortium"/>
            <person name="Kohler A."/>
            <person name="Kuo A."/>
            <person name="Nagy L.G."/>
            <person name="Floudas D."/>
            <person name="Copeland A."/>
            <person name="Barry K.W."/>
            <person name="Cichocki N."/>
            <person name="Veneault-Fourrey C."/>
            <person name="LaButti K."/>
            <person name="Lindquist E.A."/>
            <person name="Lipzen A."/>
            <person name="Lundell T."/>
            <person name="Morin E."/>
            <person name="Murat C."/>
            <person name="Riley R."/>
            <person name="Ohm R."/>
            <person name="Sun H."/>
            <person name="Tunlid A."/>
            <person name="Henrissat B."/>
            <person name="Grigoriev I.V."/>
            <person name="Hibbett D.S."/>
            <person name="Martin F."/>
        </authorList>
    </citation>
    <scope>NUCLEOTIDE SEQUENCE [LARGE SCALE GENOMIC DNA]</scope>
    <source>
        <strain evidence="4">LaAM-08-1</strain>
    </source>
</reference>